<name>A0ABY3W7S9_9MICC</name>
<feature type="compositionally biased region" description="Basic and acidic residues" evidence="1">
    <location>
        <begin position="17"/>
        <end position="27"/>
    </location>
</feature>
<evidence type="ECO:0000256" key="1">
    <source>
        <dbReference type="SAM" id="MobiDB-lite"/>
    </source>
</evidence>
<feature type="compositionally biased region" description="Acidic residues" evidence="1">
    <location>
        <begin position="46"/>
        <end position="71"/>
    </location>
</feature>
<sequence length="71" mass="7986">MTSTGNHDAEVPEADEADRAWQDRPVDEDASEQPASTLPPVGWEANEADMQEQLEAISEDEDEEYPREEPE</sequence>
<feature type="region of interest" description="Disordered" evidence="1">
    <location>
        <begin position="1"/>
        <end position="71"/>
    </location>
</feature>
<protein>
    <submittedName>
        <fullName evidence="2">Uncharacterized protein</fullName>
    </submittedName>
</protein>
<organism evidence="2 3">
    <name type="scientific">Arthrobacter sulfonylureivorans</name>
    <dbReference type="NCBI Taxonomy" id="2486855"/>
    <lineage>
        <taxon>Bacteria</taxon>
        <taxon>Bacillati</taxon>
        <taxon>Actinomycetota</taxon>
        <taxon>Actinomycetes</taxon>
        <taxon>Micrococcales</taxon>
        <taxon>Micrococcaceae</taxon>
        <taxon>Arthrobacter</taxon>
    </lineage>
</organism>
<evidence type="ECO:0000313" key="2">
    <source>
        <dbReference type="EMBL" id="UNK46056.1"/>
    </source>
</evidence>
<gene>
    <name evidence="2" type="ORF">MNQ99_01365</name>
</gene>
<dbReference type="EMBL" id="CP093326">
    <property type="protein sequence ID" value="UNK46056.1"/>
    <property type="molecule type" value="Genomic_DNA"/>
</dbReference>
<keyword evidence="3" id="KW-1185">Reference proteome</keyword>
<evidence type="ECO:0000313" key="3">
    <source>
        <dbReference type="Proteomes" id="UP000829069"/>
    </source>
</evidence>
<dbReference type="Proteomes" id="UP000829069">
    <property type="component" value="Chromosome"/>
</dbReference>
<proteinExistence type="predicted"/>
<dbReference type="RefSeq" id="WP_241914154.1">
    <property type="nucleotide sequence ID" value="NZ_CP093326.1"/>
</dbReference>
<accession>A0ABY3W7S9</accession>
<reference evidence="2 3" key="1">
    <citation type="submission" date="2022-03" db="EMBL/GenBank/DDBJ databases">
        <title>Isotopic signatures of nitrous oxide derived from detoxification processes.</title>
        <authorList>
            <person name="Behrendt U."/>
            <person name="Buchen C."/>
            <person name="Well R."/>
            <person name="Ulrich A."/>
            <person name="Rohe L."/>
            <person name="Kolb S."/>
            <person name="Schloter M."/>
            <person name="Horn M.A."/>
            <person name="Augustin J."/>
        </authorList>
    </citation>
    <scope>NUCLEOTIDE SEQUENCE [LARGE SCALE GENOMIC DNA]</scope>
    <source>
        <strain evidence="2 3">S4-C24</strain>
    </source>
</reference>